<sequence length="111" mass="12698">QSWNHSFWACCSPPSTCFAAWCCACFLFGKTHHRLRKNANLEEYAICNTSCVCFYLAGHVCFNCFMTAMQRQDIRRRYNVKGSRCKDILASFCCQPCALMQSAKETKLRAG</sequence>
<name>A0A6A5TCF6_9PLEO</name>
<feature type="transmembrane region" description="Helical" evidence="1">
    <location>
        <begin position="6"/>
        <end position="28"/>
    </location>
</feature>
<evidence type="ECO:0000256" key="1">
    <source>
        <dbReference type="SAM" id="Phobius"/>
    </source>
</evidence>
<keyword evidence="3" id="KW-1185">Reference proteome</keyword>
<dbReference type="InterPro" id="IPR006461">
    <property type="entry name" value="PLAC_motif_containing"/>
</dbReference>
<keyword evidence="1" id="KW-1133">Transmembrane helix</keyword>
<dbReference type="Proteomes" id="UP000800035">
    <property type="component" value="Unassembled WGS sequence"/>
</dbReference>
<dbReference type="NCBIfam" id="TIGR01571">
    <property type="entry name" value="A_thal_Cys_rich"/>
    <property type="match status" value="1"/>
</dbReference>
<reference evidence="2" key="1">
    <citation type="journal article" date="2020" name="Stud. Mycol.">
        <title>101 Dothideomycetes genomes: a test case for predicting lifestyles and emergence of pathogens.</title>
        <authorList>
            <person name="Haridas S."/>
            <person name="Albert R."/>
            <person name="Binder M."/>
            <person name="Bloem J."/>
            <person name="Labutti K."/>
            <person name="Salamov A."/>
            <person name="Andreopoulos B."/>
            <person name="Baker S."/>
            <person name="Barry K."/>
            <person name="Bills G."/>
            <person name="Bluhm B."/>
            <person name="Cannon C."/>
            <person name="Castanera R."/>
            <person name="Culley D."/>
            <person name="Daum C."/>
            <person name="Ezra D."/>
            <person name="Gonzalez J."/>
            <person name="Henrissat B."/>
            <person name="Kuo A."/>
            <person name="Liang C."/>
            <person name="Lipzen A."/>
            <person name="Lutzoni F."/>
            <person name="Magnuson J."/>
            <person name="Mondo S."/>
            <person name="Nolan M."/>
            <person name="Ohm R."/>
            <person name="Pangilinan J."/>
            <person name="Park H.-J."/>
            <person name="Ramirez L."/>
            <person name="Alfaro M."/>
            <person name="Sun H."/>
            <person name="Tritt A."/>
            <person name="Yoshinaga Y."/>
            <person name="Zwiers L.-H."/>
            <person name="Turgeon B."/>
            <person name="Goodwin S."/>
            <person name="Spatafora J."/>
            <person name="Crous P."/>
            <person name="Grigoriev I."/>
        </authorList>
    </citation>
    <scope>NUCLEOTIDE SEQUENCE</scope>
    <source>
        <strain evidence="2">CBS 675.92</strain>
    </source>
</reference>
<organism evidence="2 3">
    <name type="scientific">Byssothecium circinans</name>
    <dbReference type="NCBI Taxonomy" id="147558"/>
    <lineage>
        <taxon>Eukaryota</taxon>
        <taxon>Fungi</taxon>
        <taxon>Dikarya</taxon>
        <taxon>Ascomycota</taxon>
        <taxon>Pezizomycotina</taxon>
        <taxon>Dothideomycetes</taxon>
        <taxon>Pleosporomycetidae</taxon>
        <taxon>Pleosporales</taxon>
        <taxon>Massarineae</taxon>
        <taxon>Massarinaceae</taxon>
        <taxon>Byssothecium</taxon>
    </lineage>
</organism>
<evidence type="ECO:0000313" key="3">
    <source>
        <dbReference type="Proteomes" id="UP000800035"/>
    </source>
</evidence>
<proteinExistence type="predicted"/>
<dbReference type="AlphaFoldDB" id="A0A6A5TCF6"/>
<keyword evidence="1" id="KW-0472">Membrane</keyword>
<dbReference type="PANTHER" id="PTHR15907">
    <property type="entry name" value="DUF614 FAMILY PROTEIN-RELATED"/>
    <property type="match status" value="1"/>
</dbReference>
<feature type="non-terminal residue" evidence="2">
    <location>
        <position position="1"/>
    </location>
</feature>
<accession>A0A6A5TCF6</accession>
<dbReference type="Pfam" id="PF04749">
    <property type="entry name" value="PLAC8"/>
    <property type="match status" value="1"/>
</dbReference>
<keyword evidence="1" id="KW-0812">Transmembrane</keyword>
<dbReference type="EMBL" id="ML977038">
    <property type="protein sequence ID" value="KAF1949342.1"/>
    <property type="molecule type" value="Genomic_DNA"/>
</dbReference>
<gene>
    <name evidence="2" type="ORF">CC80DRAFT_376267</name>
</gene>
<dbReference type="OrthoDB" id="1045822at2759"/>
<protein>
    <submittedName>
        <fullName evidence="2">PLAC8-domain-containing protein</fullName>
    </submittedName>
</protein>
<feature type="non-terminal residue" evidence="2">
    <location>
        <position position="111"/>
    </location>
</feature>
<evidence type="ECO:0000313" key="2">
    <source>
        <dbReference type="EMBL" id="KAF1949342.1"/>
    </source>
</evidence>